<protein>
    <submittedName>
        <fullName evidence="4">Nucleoside hydrolase</fullName>
    </submittedName>
</protein>
<reference evidence="4 5" key="1">
    <citation type="submission" date="2024-10" db="EMBL/GenBank/DDBJ databases">
        <title>The Natural Products Discovery Center: Release of the First 8490 Sequenced Strains for Exploring Actinobacteria Biosynthetic Diversity.</title>
        <authorList>
            <person name="Kalkreuter E."/>
            <person name="Kautsar S.A."/>
            <person name="Yang D."/>
            <person name="Bader C.D."/>
            <person name="Teijaro C.N."/>
            <person name="Fluegel L."/>
            <person name="Davis C.M."/>
            <person name="Simpson J.R."/>
            <person name="Lauterbach L."/>
            <person name="Steele A.D."/>
            <person name="Gui C."/>
            <person name="Meng S."/>
            <person name="Li G."/>
            <person name="Viehrig K."/>
            <person name="Ye F."/>
            <person name="Su P."/>
            <person name="Kiefer A.F."/>
            <person name="Nichols A."/>
            <person name="Cepeda A.J."/>
            <person name="Yan W."/>
            <person name="Fan B."/>
            <person name="Jiang Y."/>
            <person name="Adhikari A."/>
            <person name="Zheng C.-J."/>
            <person name="Schuster L."/>
            <person name="Cowan T.M."/>
            <person name="Smanski M.J."/>
            <person name="Chevrette M.G."/>
            <person name="De Carvalho L.P.S."/>
            <person name="Shen B."/>
        </authorList>
    </citation>
    <scope>NUCLEOTIDE SEQUENCE [LARGE SCALE GENOMIC DNA]</scope>
    <source>
        <strain evidence="4 5">NPDC050545</strain>
    </source>
</reference>
<dbReference type="InterPro" id="IPR001910">
    <property type="entry name" value="Inosine/uridine_hydrolase_dom"/>
</dbReference>
<dbReference type="Pfam" id="PF01156">
    <property type="entry name" value="IU_nuc_hydro"/>
    <property type="match status" value="1"/>
</dbReference>
<dbReference type="Gene3D" id="3.90.245.10">
    <property type="entry name" value="Ribonucleoside hydrolase-like"/>
    <property type="match status" value="1"/>
</dbReference>
<evidence type="ECO:0000313" key="5">
    <source>
        <dbReference type="Proteomes" id="UP001612741"/>
    </source>
</evidence>
<keyword evidence="2" id="KW-0326">Glycosidase</keyword>
<dbReference type="Proteomes" id="UP001612741">
    <property type="component" value="Unassembled WGS sequence"/>
</dbReference>
<dbReference type="CDD" id="cd02651">
    <property type="entry name" value="nuc_hydro_IU_UC_XIUA"/>
    <property type="match status" value="1"/>
</dbReference>
<dbReference type="PANTHER" id="PTHR12304">
    <property type="entry name" value="INOSINE-URIDINE PREFERRING NUCLEOSIDE HYDROLASE"/>
    <property type="match status" value="1"/>
</dbReference>
<dbReference type="RefSeq" id="WP_397082270.1">
    <property type="nucleotide sequence ID" value="NZ_JBITGY010000004.1"/>
</dbReference>
<evidence type="ECO:0000313" key="4">
    <source>
        <dbReference type="EMBL" id="MFI6499038.1"/>
    </source>
</evidence>
<keyword evidence="5" id="KW-1185">Reference proteome</keyword>
<dbReference type="SUPFAM" id="SSF53590">
    <property type="entry name" value="Nucleoside hydrolase"/>
    <property type="match status" value="1"/>
</dbReference>
<dbReference type="InterPro" id="IPR036452">
    <property type="entry name" value="Ribo_hydro-like"/>
</dbReference>
<proteinExistence type="predicted"/>
<keyword evidence="1 4" id="KW-0378">Hydrolase</keyword>
<gene>
    <name evidence="4" type="ORF">ACIBG2_16750</name>
</gene>
<dbReference type="GO" id="GO:0016787">
    <property type="term" value="F:hydrolase activity"/>
    <property type="evidence" value="ECO:0007669"/>
    <property type="project" value="UniProtKB-KW"/>
</dbReference>
<sequence length="306" mass="32043">MTKVLIDCDPGIDDALALALAAGSSLDVQAITTVAGNVGLDRTSANALALRDFLDMGDVPVLAGSPGALVRGLIHAEHVHGSDGLGGAVLPPPSREVTAGHAVDHIITTLHDHPGEITLIALGPLTNIALALRREPRIVDWAAGIVVMGGSYTRGNHNPAAEFNILTDPEAAAIVFAAGWTVTQIGLDVTLTARVTTAVYDRLRDLGRLSTSLLPSVTHYGVVTPDTGPAIHDAVAVASVIDPTLLTFTPAVVNIETAGVYTTGMTVIDFKVADRRPNALVATRLDVERFWDLLVSAYRELGRRIG</sequence>
<feature type="domain" description="Inosine/uridine-preferring nucleoside hydrolase" evidence="3">
    <location>
        <begin position="4"/>
        <end position="292"/>
    </location>
</feature>
<comment type="caution">
    <text evidence="4">The sequence shown here is derived from an EMBL/GenBank/DDBJ whole genome shotgun (WGS) entry which is preliminary data.</text>
</comment>
<evidence type="ECO:0000256" key="1">
    <source>
        <dbReference type="ARBA" id="ARBA00022801"/>
    </source>
</evidence>
<organism evidence="4 5">
    <name type="scientific">Nonomuraea typhae</name>
    <dbReference type="NCBI Taxonomy" id="2603600"/>
    <lineage>
        <taxon>Bacteria</taxon>
        <taxon>Bacillati</taxon>
        <taxon>Actinomycetota</taxon>
        <taxon>Actinomycetes</taxon>
        <taxon>Streptosporangiales</taxon>
        <taxon>Streptosporangiaceae</taxon>
        <taxon>Nonomuraea</taxon>
    </lineage>
</organism>
<dbReference type="InterPro" id="IPR023186">
    <property type="entry name" value="IUNH"/>
</dbReference>
<name>A0ABW7YUV1_9ACTN</name>
<dbReference type="EMBL" id="JBITGY010000004">
    <property type="protein sequence ID" value="MFI6499038.1"/>
    <property type="molecule type" value="Genomic_DNA"/>
</dbReference>
<evidence type="ECO:0000256" key="2">
    <source>
        <dbReference type="ARBA" id="ARBA00023295"/>
    </source>
</evidence>
<evidence type="ECO:0000259" key="3">
    <source>
        <dbReference type="Pfam" id="PF01156"/>
    </source>
</evidence>
<accession>A0ABW7YUV1</accession>
<dbReference type="PANTHER" id="PTHR12304:SF4">
    <property type="entry name" value="URIDINE NUCLEOSIDASE"/>
    <property type="match status" value="1"/>
</dbReference>